<dbReference type="PANTHER" id="PTHR47706:SF4">
    <property type="entry name" value="NMRA-LIKE DOMAIN-CONTAINING PROTEIN"/>
    <property type="match status" value="1"/>
</dbReference>
<dbReference type="OrthoDB" id="10000533at2759"/>
<dbReference type="PANTHER" id="PTHR47706">
    <property type="entry name" value="NMRA-LIKE FAMILY PROTEIN"/>
    <property type="match status" value="1"/>
</dbReference>
<reference evidence="4" key="1">
    <citation type="submission" date="2020-02" db="EMBL/GenBank/DDBJ databases">
        <authorList>
            <person name="Palmer J.M."/>
        </authorList>
    </citation>
    <scope>NUCLEOTIDE SEQUENCE</scope>
    <source>
        <strain evidence="4">EPUS1.4</strain>
        <tissue evidence="4">Thallus</tissue>
    </source>
</reference>
<dbReference type="Proteomes" id="UP000606974">
    <property type="component" value="Unassembled WGS sequence"/>
</dbReference>
<dbReference type="GO" id="GO:0016491">
    <property type="term" value="F:oxidoreductase activity"/>
    <property type="evidence" value="ECO:0007669"/>
    <property type="project" value="UniProtKB-KW"/>
</dbReference>
<name>A0A8H7AT17_9EURO</name>
<evidence type="ECO:0000256" key="2">
    <source>
        <dbReference type="ARBA" id="ARBA00022857"/>
    </source>
</evidence>
<gene>
    <name evidence="4" type="ORF">GJ744_011300</name>
</gene>
<dbReference type="AlphaFoldDB" id="A0A8H7AT17"/>
<evidence type="ECO:0000256" key="1">
    <source>
        <dbReference type="ARBA" id="ARBA00005725"/>
    </source>
</evidence>
<keyword evidence="2" id="KW-0521">NADP</keyword>
<sequence length="104" mass="11486">MSAHYIDFETRQAILIDDGQQPVTFTVAQGMAAVVATALDYPREWPRDGGMQGWQTTSAELVRLGESIRGGPFTIYRVTQADLEANGLQTPWCPIIEHPAIPKD</sequence>
<accession>A0A8H7AT17</accession>
<evidence type="ECO:0000313" key="5">
    <source>
        <dbReference type="Proteomes" id="UP000606974"/>
    </source>
</evidence>
<dbReference type="InterPro" id="IPR051609">
    <property type="entry name" value="NmrA/Isoflavone_reductase-like"/>
</dbReference>
<evidence type="ECO:0000256" key="3">
    <source>
        <dbReference type="ARBA" id="ARBA00023002"/>
    </source>
</evidence>
<organism evidence="4 5">
    <name type="scientific">Endocarpon pusillum</name>
    <dbReference type="NCBI Taxonomy" id="364733"/>
    <lineage>
        <taxon>Eukaryota</taxon>
        <taxon>Fungi</taxon>
        <taxon>Dikarya</taxon>
        <taxon>Ascomycota</taxon>
        <taxon>Pezizomycotina</taxon>
        <taxon>Eurotiomycetes</taxon>
        <taxon>Chaetothyriomycetidae</taxon>
        <taxon>Verrucariales</taxon>
        <taxon>Verrucariaceae</taxon>
        <taxon>Endocarpon</taxon>
    </lineage>
</organism>
<protein>
    <submittedName>
        <fullName evidence="4">Uncharacterized protein</fullName>
    </submittedName>
</protein>
<comment type="caution">
    <text evidence="4">The sequence shown here is derived from an EMBL/GenBank/DDBJ whole genome shotgun (WGS) entry which is preliminary data.</text>
</comment>
<evidence type="ECO:0000313" key="4">
    <source>
        <dbReference type="EMBL" id="KAF7513034.1"/>
    </source>
</evidence>
<comment type="similarity">
    <text evidence="1">Belongs to the NmrA-type oxidoreductase family. Isoflavone reductase subfamily.</text>
</comment>
<keyword evidence="3" id="KW-0560">Oxidoreductase</keyword>
<proteinExistence type="inferred from homology"/>
<keyword evidence="5" id="KW-1185">Reference proteome</keyword>
<dbReference type="EMBL" id="JAACFV010000008">
    <property type="protein sequence ID" value="KAF7513034.1"/>
    <property type="molecule type" value="Genomic_DNA"/>
</dbReference>